<dbReference type="PANTHER" id="PTHR12192:SF2">
    <property type="entry name" value="GLUTATHIONE-SPECIFIC GAMMA-GLUTAMYLCYCLOTRANSFERASE 2"/>
    <property type="match status" value="1"/>
</dbReference>
<dbReference type="InterPro" id="IPR006840">
    <property type="entry name" value="ChaC"/>
</dbReference>
<dbReference type="EMBL" id="JANBOH010000395">
    <property type="protein sequence ID" value="KAJ1642471.1"/>
    <property type="molecule type" value="Genomic_DNA"/>
</dbReference>
<dbReference type="GO" id="GO:0061928">
    <property type="term" value="F:glutathione specific gamma-glutamylcyclotransferase activity"/>
    <property type="evidence" value="ECO:0007669"/>
    <property type="project" value="UniProtKB-EC"/>
</dbReference>
<sequence>MTVALVAPGLRRKAVALGTPWEANQPLWVFGYGSIIYRVDFPIEAQVFGFIKGKQRAFLQESHDHRGTETSPGRVCTLIPAQEWNSMFVHDPTTPNINSESRCWGMAYKVKSGMEQDVKEHLDYREKDGYAIDFVQVFDGKSEEPVLNDVMVYVGNSDNPSFAGASSVLDTAKVIAHAEGPSGTSRDYLFHLCNTLREKRPDAVDPYLANLEKIVKEIVK</sequence>
<reference evidence="3" key="1">
    <citation type="submission" date="2022-07" db="EMBL/GenBank/DDBJ databases">
        <title>Phylogenomic reconstructions and comparative analyses of Kickxellomycotina fungi.</title>
        <authorList>
            <person name="Reynolds N.K."/>
            <person name="Stajich J.E."/>
            <person name="Barry K."/>
            <person name="Grigoriev I.V."/>
            <person name="Crous P."/>
            <person name="Smith M.E."/>
        </authorList>
    </citation>
    <scope>NUCLEOTIDE SEQUENCE</scope>
    <source>
        <strain evidence="3">NBRC 105413</strain>
    </source>
</reference>
<gene>
    <name evidence="3" type="ORF">LPJ64_005691</name>
</gene>
<dbReference type="GO" id="GO:0005737">
    <property type="term" value="C:cytoplasm"/>
    <property type="evidence" value="ECO:0007669"/>
    <property type="project" value="TreeGrafter"/>
</dbReference>
<dbReference type="EC" id="4.3.2.7" evidence="1"/>
<keyword evidence="2" id="KW-0456">Lyase</keyword>
<dbReference type="InterPro" id="IPR036568">
    <property type="entry name" value="GGCT-like_sf"/>
</dbReference>
<dbReference type="PANTHER" id="PTHR12192">
    <property type="entry name" value="CATION TRANSPORT PROTEIN CHAC-RELATED"/>
    <property type="match status" value="1"/>
</dbReference>
<name>A0A9W8CHE8_9FUNG</name>
<proteinExistence type="predicted"/>
<keyword evidence="4" id="KW-1185">Reference proteome</keyword>
<accession>A0A9W8CHE8</accession>
<dbReference type="Gene3D" id="3.10.490.10">
    <property type="entry name" value="Gamma-glutamyl cyclotransferase-like"/>
    <property type="match status" value="1"/>
</dbReference>
<organism evidence="3 4">
    <name type="scientific">Coemansia asiatica</name>
    <dbReference type="NCBI Taxonomy" id="1052880"/>
    <lineage>
        <taxon>Eukaryota</taxon>
        <taxon>Fungi</taxon>
        <taxon>Fungi incertae sedis</taxon>
        <taxon>Zoopagomycota</taxon>
        <taxon>Kickxellomycotina</taxon>
        <taxon>Kickxellomycetes</taxon>
        <taxon>Kickxellales</taxon>
        <taxon>Kickxellaceae</taxon>
        <taxon>Coemansia</taxon>
    </lineage>
</organism>
<dbReference type="AlphaFoldDB" id="A0A9W8CHE8"/>
<dbReference type="Proteomes" id="UP001145021">
    <property type="component" value="Unassembled WGS sequence"/>
</dbReference>
<evidence type="ECO:0000256" key="1">
    <source>
        <dbReference type="ARBA" id="ARBA00012344"/>
    </source>
</evidence>
<dbReference type="Pfam" id="PF04752">
    <property type="entry name" value="ChaC"/>
    <property type="match status" value="1"/>
</dbReference>
<evidence type="ECO:0000313" key="3">
    <source>
        <dbReference type="EMBL" id="KAJ1642471.1"/>
    </source>
</evidence>
<comment type="caution">
    <text evidence="3">The sequence shown here is derived from an EMBL/GenBank/DDBJ whole genome shotgun (WGS) entry which is preliminary data.</text>
</comment>
<dbReference type="GO" id="GO:0006751">
    <property type="term" value="P:glutathione catabolic process"/>
    <property type="evidence" value="ECO:0007669"/>
    <property type="project" value="InterPro"/>
</dbReference>
<evidence type="ECO:0000256" key="2">
    <source>
        <dbReference type="ARBA" id="ARBA00023239"/>
    </source>
</evidence>
<evidence type="ECO:0000313" key="4">
    <source>
        <dbReference type="Proteomes" id="UP001145021"/>
    </source>
</evidence>
<protein>
    <recommendedName>
        <fullName evidence="1">glutathione-specific gamma-glutamylcyclotransferase</fullName>
        <ecNumber evidence="1">4.3.2.7</ecNumber>
    </recommendedName>
</protein>
<dbReference type="SUPFAM" id="SSF110857">
    <property type="entry name" value="Gamma-glutamyl cyclotransferase-like"/>
    <property type="match status" value="1"/>
</dbReference>